<reference evidence="2 3" key="1">
    <citation type="submission" date="2014-07" db="EMBL/GenBank/DDBJ databases">
        <title>Methanogenic archaea and the global carbon cycle.</title>
        <authorList>
            <person name="Henriksen J.R."/>
            <person name="Luke J."/>
            <person name="Reinhart S."/>
            <person name="Benedict M.N."/>
            <person name="Youngblut N.D."/>
            <person name="Metcalf M.E."/>
            <person name="Whitaker R.J."/>
            <person name="Metcalf W.W."/>
        </authorList>
    </citation>
    <scope>NUCLEOTIDE SEQUENCE [LARGE SCALE GENOMIC DNA]</scope>
    <source>
        <strain evidence="2 3">Wiesmoor</strain>
    </source>
</reference>
<dbReference type="InterPro" id="IPR056906">
    <property type="entry name" value="ORF2/G2P_dom"/>
</dbReference>
<protein>
    <recommendedName>
        <fullName evidence="1">Replication-associated protein ORF2/G2P domain-containing protein</fullName>
    </recommendedName>
</protein>
<name>A0A0E3LLS1_METBA</name>
<dbReference type="AlphaFoldDB" id="A0A0E3LLS1"/>
<organism evidence="2 3">
    <name type="scientific">Methanosarcina barkeri str. Wiesmoor</name>
    <dbReference type="NCBI Taxonomy" id="1434109"/>
    <lineage>
        <taxon>Archaea</taxon>
        <taxon>Methanobacteriati</taxon>
        <taxon>Methanobacteriota</taxon>
        <taxon>Stenosarchaea group</taxon>
        <taxon>Methanomicrobia</taxon>
        <taxon>Methanosarcinales</taxon>
        <taxon>Methanosarcinaceae</taxon>
        <taxon>Methanosarcina</taxon>
    </lineage>
</organism>
<evidence type="ECO:0000259" key="1">
    <source>
        <dbReference type="Pfam" id="PF23343"/>
    </source>
</evidence>
<accession>A0A0E3LLS1</accession>
<gene>
    <name evidence="2" type="ORF">MSBRW_2508</name>
</gene>
<dbReference type="KEGG" id="mbw:MSBRW_2508"/>
<evidence type="ECO:0000313" key="3">
    <source>
        <dbReference type="Proteomes" id="UP000033038"/>
    </source>
</evidence>
<proteinExistence type="predicted"/>
<feature type="domain" description="Replication-associated protein ORF2/G2P" evidence="1">
    <location>
        <begin position="509"/>
        <end position="621"/>
    </location>
</feature>
<dbReference type="HOGENOM" id="CLU_420721_0_0_2"/>
<dbReference type="Proteomes" id="UP000033038">
    <property type="component" value="Chromosome"/>
</dbReference>
<dbReference type="EMBL" id="CP009526">
    <property type="protein sequence ID" value="AKB51761.1"/>
    <property type="molecule type" value="Genomic_DNA"/>
</dbReference>
<dbReference type="PATRIC" id="fig|1434109.4.peg.3250"/>
<sequence>MSDAQIEGIARLTFGEPYTMKQLASLIHASYREVYDFFRTKRAKELFIICRPWVEVLEEADPKLSQGKRTFYKKWVQNPDILVRLSPKGFDLITAGANLKLRICSGSEPKNRQQKRQLALKAEKQIFRKLNYPQLVLDALEAGELEPSDLPTSGKPGSAKYLALVPNRKDRILQEELFQKDSEFLDSGQDIEEFSPLNFQDPDEPKKSLPAGWTLDSMMENYTETHTPAFGAFGAEGIPEEGEPTDLPYSHDRMLELFDQAMYKKFEPFKLGKCGPERFKVVNKLIKANIKNFGYTIDIKDEKGKRKFIPNNQELFDECVEDFQDYLERTTNERLVLMPKKDIFGDPLFKPNANRFNNEEKRIEARLRFENIFGDASRKYKSAILLTLTSGQWHRNIFEDTKKFQENFNKLITRLRKEAKDQRINDLVKRNPEFLRVKISKNLNNMPGGKEMAGYEFSSDILTPHAEKSLTSFLEATESFQVRTRTARRHEGLQGRNESDAEYFRRIRRTQKTQNIKTSEFRKAATEYVKSDNNLKLPYLCVREFQRNGNVHYHIVIFGIRWLKRNDEISKIWQEYGQGKITKINKISWNDTQGYIWAPGQAPEDAKGRQPLEYLKKYLLKGQYAEKNPEAALLYWVFNSRFFTYSSSLLSDEHRPRPYISKGLYEFAGVIGLESGFELGDARITIYSDSPLLGSAEAICGS</sequence>
<dbReference type="Pfam" id="PF23343">
    <property type="entry name" value="REP_ORF2-G2P"/>
    <property type="match status" value="1"/>
</dbReference>
<evidence type="ECO:0000313" key="2">
    <source>
        <dbReference type="EMBL" id="AKB51761.1"/>
    </source>
</evidence>